<keyword evidence="2" id="KW-0449">Lipoprotein</keyword>
<proteinExistence type="inferred from homology"/>
<dbReference type="Gene3D" id="1.20.1600.10">
    <property type="entry name" value="Outer membrane efflux proteins (OEP)"/>
    <property type="match status" value="1"/>
</dbReference>
<evidence type="ECO:0000256" key="1">
    <source>
        <dbReference type="ARBA" id="ARBA00007613"/>
    </source>
</evidence>
<dbReference type="EMBL" id="JADJMH010000016">
    <property type="protein sequence ID" value="MBK7676087.1"/>
    <property type="molecule type" value="Genomic_DNA"/>
</dbReference>
<comment type="caution">
    <text evidence="3">The sequence shown here is derived from an EMBL/GenBank/DDBJ whole genome shotgun (WGS) entry which is preliminary data.</text>
</comment>
<dbReference type="InterPro" id="IPR003423">
    <property type="entry name" value="OMP_efflux"/>
</dbReference>
<accession>A0A935UGW1</accession>
<sequence length="480" mass="51502">MRINVLVALLATGLAGCMVGPDYVRPTVESPSAWRIDYPMAVEVANSKWWEQFGDPVLNDLVESALRENRDVRIAAARVDQFIGALTATRSQLYPQIGYGAEASRTRASRVGQPPLPPGADPYFSLYQASLGASWQLDLFGRVRRLSEAAQAQVYASEQAQRGVVLSLVTSVATSYIALRALDRQLEIAQATARNFGATARLFDLRFKAGIVAKTEVMQITSQYQQALAAIPAFEQAIAAQENLISILLGRNPGPIARGKTIDQLVAPLIPADLPSTLLQRRPDILQAEQNLVAANANVGATRALYYPTVSITGLLGSVSTAFSSVFTGPASAGLIAAGVSGPIFTFGGISGQVSSAEAQYEQALLFYQQTILSAFRETNDALTGSQKKIEEVAVQSKRVDALREFARLSKLRFDKGVAAYLDVLVAENELFAAELAAVRLLADRYTQLVNVYQAMGGGWVDIAGSMTPTPPSTLTAQAQ</sequence>
<evidence type="ECO:0000313" key="4">
    <source>
        <dbReference type="Proteomes" id="UP000697998"/>
    </source>
</evidence>
<dbReference type="PANTHER" id="PTHR30203:SF30">
    <property type="entry name" value="OUTER MEMBRANE PROTEIN-RELATED"/>
    <property type="match status" value="1"/>
</dbReference>
<dbReference type="Proteomes" id="UP000697998">
    <property type="component" value="Unassembled WGS sequence"/>
</dbReference>
<dbReference type="GO" id="GO:0005886">
    <property type="term" value="C:plasma membrane"/>
    <property type="evidence" value="ECO:0007669"/>
    <property type="project" value="UniProtKB-SubCell"/>
</dbReference>
<evidence type="ECO:0000256" key="2">
    <source>
        <dbReference type="RuleBase" id="RU362097"/>
    </source>
</evidence>
<reference evidence="3 4" key="1">
    <citation type="submission" date="2020-10" db="EMBL/GenBank/DDBJ databases">
        <title>Connecting structure to function with the recovery of over 1000 high-quality activated sludge metagenome-assembled genomes encoding full-length rRNA genes using long-read sequencing.</title>
        <authorList>
            <person name="Singleton C.M."/>
            <person name="Petriglieri F."/>
            <person name="Kristensen J.M."/>
            <person name="Kirkegaard R.H."/>
            <person name="Michaelsen T.Y."/>
            <person name="Andersen M.H."/>
            <person name="Karst S.M."/>
            <person name="Dueholm M.S."/>
            <person name="Nielsen P.H."/>
            <person name="Albertsen M."/>
        </authorList>
    </citation>
    <scope>NUCLEOTIDE SEQUENCE [LARGE SCALE GENOMIC DNA]</scope>
    <source>
        <strain evidence="3">EsbW_18-Q3-R4-48_BATAC.285</strain>
    </source>
</reference>
<name>A0A935UGW1_9PROT</name>
<dbReference type="AlphaFoldDB" id="A0A935UGW1"/>
<dbReference type="PROSITE" id="PS51257">
    <property type="entry name" value="PROKAR_LIPOPROTEIN"/>
    <property type="match status" value="1"/>
</dbReference>
<evidence type="ECO:0000313" key="3">
    <source>
        <dbReference type="EMBL" id="MBK7676087.1"/>
    </source>
</evidence>
<comment type="similarity">
    <text evidence="1 2">Belongs to the outer membrane factor (OMF) (TC 1.B.17) family.</text>
</comment>
<keyword evidence="2" id="KW-0472">Membrane</keyword>
<dbReference type="Gene3D" id="2.20.200.10">
    <property type="entry name" value="Outer membrane efflux proteins (OEP)"/>
    <property type="match status" value="1"/>
</dbReference>
<gene>
    <name evidence="3" type="ORF">IPJ27_15790</name>
</gene>
<dbReference type="GO" id="GO:0015562">
    <property type="term" value="F:efflux transmembrane transporter activity"/>
    <property type="evidence" value="ECO:0007669"/>
    <property type="project" value="InterPro"/>
</dbReference>
<dbReference type="InterPro" id="IPR010131">
    <property type="entry name" value="MdtP/NodT-like"/>
</dbReference>
<dbReference type="SUPFAM" id="SSF56954">
    <property type="entry name" value="Outer membrane efflux proteins (OEP)"/>
    <property type="match status" value="1"/>
</dbReference>
<organism evidence="3 4">
    <name type="scientific">Candidatus Accumulibacter proximus</name>
    <dbReference type="NCBI Taxonomy" id="2954385"/>
    <lineage>
        <taxon>Bacteria</taxon>
        <taxon>Pseudomonadati</taxon>
        <taxon>Pseudomonadota</taxon>
        <taxon>Betaproteobacteria</taxon>
        <taxon>Candidatus Accumulibacter</taxon>
    </lineage>
</organism>
<comment type="subcellular location">
    <subcellularLocation>
        <location evidence="2">Cell membrane</location>
        <topology evidence="2">Lipid-anchor</topology>
    </subcellularLocation>
</comment>
<dbReference type="NCBIfam" id="TIGR01845">
    <property type="entry name" value="outer_NodT"/>
    <property type="match status" value="1"/>
</dbReference>
<dbReference type="PANTHER" id="PTHR30203">
    <property type="entry name" value="OUTER MEMBRANE CATION EFFLUX PROTEIN"/>
    <property type="match status" value="1"/>
</dbReference>
<dbReference type="Pfam" id="PF02321">
    <property type="entry name" value="OEP"/>
    <property type="match status" value="2"/>
</dbReference>
<protein>
    <submittedName>
        <fullName evidence="3">Efflux transporter outer membrane subunit</fullName>
    </submittedName>
</protein>
<keyword evidence="2" id="KW-0812">Transmembrane</keyword>
<keyword evidence="2" id="KW-1134">Transmembrane beta strand</keyword>
<keyword evidence="2" id="KW-0564">Palmitate</keyword>